<gene>
    <name evidence="10 15" type="primary">glpK</name>
    <name evidence="15" type="ORF">G9U51_13285</name>
</gene>
<dbReference type="Pfam" id="PF00370">
    <property type="entry name" value="FGGY_N"/>
    <property type="match status" value="1"/>
</dbReference>
<dbReference type="InterPro" id="IPR005999">
    <property type="entry name" value="Glycerol_kin"/>
</dbReference>
<comment type="pathway">
    <text evidence="1 10">Polyol metabolism; glycerol degradation via glycerol kinase pathway; sn-glycerol 3-phosphate from glycerol: step 1/1.</text>
</comment>
<dbReference type="AlphaFoldDB" id="A0A967B3L8"/>
<evidence type="ECO:0000256" key="6">
    <source>
        <dbReference type="ARBA" id="ARBA00022798"/>
    </source>
</evidence>
<comment type="catalytic activity">
    <reaction evidence="8 10">
        <text>glycerol + ATP = sn-glycerol 3-phosphate + ADP + H(+)</text>
        <dbReference type="Rhea" id="RHEA:21644"/>
        <dbReference type="ChEBI" id="CHEBI:15378"/>
        <dbReference type="ChEBI" id="CHEBI:17754"/>
        <dbReference type="ChEBI" id="CHEBI:30616"/>
        <dbReference type="ChEBI" id="CHEBI:57597"/>
        <dbReference type="ChEBI" id="CHEBI:456216"/>
        <dbReference type="EC" id="2.7.1.30"/>
    </reaction>
</comment>
<feature type="binding site" evidence="10">
    <location>
        <position position="136"/>
    </location>
    <ligand>
        <name>glycerol</name>
        <dbReference type="ChEBI" id="CHEBI:17754"/>
    </ligand>
</feature>
<keyword evidence="3 10" id="KW-0808">Transferase</keyword>
<feature type="binding site" evidence="10">
    <location>
        <position position="248"/>
    </location>
    <ligand>
        <name>glycerol</name>
        <dbReference type="ChEBI" id="CHEBI:17754"/>
    </ligand>
</feature>
<reference evidence="15" key="1">
    <citation type="submission" date="2020-03" db="EMBL/GenBank/DDBJ databases">
        <title>Draft sequencing of Calidifontibacter sp. DB0510.</title>
        <authorList>
            <person name="Kim D.-U."/>
        </authorList>
    </citation>
    <scope>NUCLEOTIDE SEQUENCE</scope>
    <source>
        <strain evidence="15">DB0510</strain>
    </source>
</reference>
<comment type="function">
    <text evidence="9 10">Key enzyme in the regulation of glycerol uptake and metabolism. Catalyzes the phosphorylation of glycerol to yield sn-glycerol 3-phosphate.</text>
</comment>
<feature type="binding site" evidence="10">
    <location>
        <position position="318"/>
    </location>
    <ligand>
        <name>ATP</name>
        <dbReference type="ChEBI" id="CHEBI:30616"/>
    </ligand>
</feature>
<feature type="binding site" evidence="10">
    <location>
        <position position="84"/>
    </location>
    <ligand>
        <name>glycerol</name>
        <dbReference type="ChEBI" id="CHEBI:17754"/>
    </ligand>
</feature>
<evidence type="ECO:0000256" key="7">
    <source>
        <dbReference type="ARBA" id="ARBA00022840"/>
    </source>
</evidence>
<keyword evidence="5 10" id="KW-0418">Kinase</keyword>
<dbReference type="FunFam" id="3.30.420.40:FF:000007">
    <property type="entry name" value="Glycerol kinase"/>
    <property type="match status" value="1"/>
</dbReference>
<dbReference type="GO" id="GO:0004370">
    <property type="term" value="F:glycerol kinase activity"/>
    <property type="evidence" value="ECO:0007669"/>
    <property type="project" value="UniProtKB-UniRule"/>
</dbReference>
<keyword evidence="6 10" id="KW-0319">Glycerol metabolism</keyword>
<evidence type="ECO:0000256" key="9">
    <source>
        <dbReference type="ARBA" id="ARBA00054633"/>
    </source>
</evidence>
<dbReference type="InterPro" id="IPR000577">
    <property type="entry name" value="Carb_kinase_FGGY"/>
</dbReference>
<proteinExistence type="inferred from homology"/>
<feature type="binding site" evidence="10">
    <location>
        <position position="249"/>
    </location>
    <ligand>
        <name>glycerol</name>
        <dbReference type="ChEBI" id="CHEBI:17754"/>
    </ligand>
</feature>
<protein>
    <recommendedName>
        <fullName evidence="10">Glycerol kinase</fullName>
        <ecNumber evidence="10">2.7.1.30</ecNumber>
    </recommendedName>
    <alternativeName>
        <fullName evidence="10">ATP:glycerol 3-phosphotransferase</fullName>
    </alternativeName>
    <alternativeName>
        <fullName evidence="10">Glycerokinase</fullName>
        <shortName evidence="10">GK</shortName>
    </alternativeName>
</protein>
<dbReference type="InterPro" id="IPR018485">
    <property type="entry name" value="FGGY_C"/>
</dbReference>
<dbReference type="GO" id="GO:0005829">
    <property type="term" value="C:cytosol"/>
    <property type="evidence" value="ECO:0007669"/>
    <property type="project" value="TreeGrafter"/>
</dbReference>
<evidence type="ECO:0000256" key="3">
    <source>
        <dbReference type="ARBA" id="ARBA00022679"/>
    </source>
</evidence>
<dbReference type="Gene3D" id="3.30.420.40">
    <property type="match status" value="2"/>
</dbReference>
<dbReference type="GO" id="GO:0005524">
    <property type="term" value="F:ATP binding"/>
    <property type="evidence" value="ECO:0007669"/>
    <property type="project" value="UniProtKB-UniRule"/>
</dbReference>
<dbReference type="InterPro" id="IPR018484">
    <property type="entry name" value="FGGY_N"/>
</dbReference>
<feature type="binding site" evidence="10">
    <location>
        <position position="84"/>
    </location>
    <ligand>
        <name>sn-glycerol 3-phosphate</name>
        <dbReference type="ChEBI" id="CHEBI:57597"/>
    </ligand>
</feature>
<evidence type="ECO:0000256" key="11">
    <source>
        <dbReference type="RuleBase" id="RU003733"/>
    </source>
</evidence>
<name>A0A967B3L8_9MICO</name>
<feature type="binding site" evidence="10">
    <location>
        <position position="15"/>
    </location>
    <ligand>
        <name>ATP</name>
        <dbReference type="ChEBI" id="CHEBI:30616"/>
    </ligand>
</feature>
<dbReference type="PANTHER" id="PTHR10196:SF69">
    <property type="entry name" value="GLYCEROL KINASE"/>
    <property type="match status" value="1"/>
</dbReference>
<feature type="binding site" evidence="10">
    <location>
        <position position="18"/>
    </location>
    <ligand>
        <name>ADP</name>
        <dbReference type="ChEBI" id="CHEBI:456216"/>
    </ligand>
</feature>
<evidence type="ECO:0000256" key="10">
    <source>
        <dbReference type="HAMAP-Rule" id="MF_00186"/>
    </source>
</evidence>
<dbReference type="FunFam" id="3.30.420.40:FF:000008">
    <property type="entry name" value="Glycerol kinase"/>
    <property type="match status" value="1"/>
</dbReference>
<comment type="similarity">
    <text evidence="2 10 11">Belongs to the FGGY kinase family.</text>
</comment>
<dbReference type="GO" id="GO:0019563">
    <property type="term" value="P:glycerol catabolic process"/>
    <property type="evidence" value="ECO:0007669"/>
    <property type="project" value="UniProtKB-UniRule"/>
</dbReference>
<feature type="binding site" evidence="10">
    <location>
        <position position="415"/>
    </location>
    <ligand>
        <name>ADP</name>
        <dbReference type="ChEBI" id="CHEBI:456216"/>
    </ligand>
</feature>
<dbReference type="InterPro" id="IPR018483">
    <property type="entry name" value="Carb_kinase_FGGY_CS"/>
</dbReference>
<dbReference type="PROSITE" id="PS00933">
    <property type="entry name" value="FGGY_KINASES_1"/>
    <property type="match status" value="1"/>
</dbReference>
<feature type="binding site" evidence="10">
    <location>
        <position position="14"/>
    </location>
    <ligand>
        <name>sn-glycerol 3-phosphate</name>
        <dbReference type="ChEBI" id="CHEBI:57597"/>
    </ligand>
</feature>
<feature type="binding site" evidence="10">
    <location>
        <position position="136"/>
    </location>
    <ligand>
        <name>sn-glycerol 3-phosphate</name>
        <dbReference type="ChEBI" id="CHEBI:57597"/>
    </ligand>
</feature>
<feature type="binding site" evidence="10">
    <location>
        <position position="270"/>
    </location>
    <ligand>
        <name>ADP</name>
        <dbReference type="ChEBI" id="CHEBI:456216"/>
    </ligand>
</feature>
<evidence type="ECO:0000256" key="12">
    <source>
        <dbReference type="SAM" id="MobiDB-lite"/>
    </source>
</evidence>
<evidence type="ECO:0000256" key="2">
    <source>
        <dbReference type="ARBA" id="ARBA00009156"/>
    </source>
</evidence>
<dbReference type="Proteomes" id="UP000744769">
    <property type="component" value="Unassembled WGS sequence"/>
</dbReference>
<feature type="binding site" evidence="10">
    <location>
        <position position="415"/>
    </location>
    <ligand>
        <name>ATP</name>
        <dbReference type="ChEBI" id="CHEBI:30616"/>
    </ligand>
</feature>
<sequence length="518" mass="56653">MSSQQYIAAIDQGTTSTRCMIFDHDGKVKAVAQMEHEQIFPKAGWVEHNPAEVWENTRKVCAEALAKADLSASDIAAVGITNQRETAVVWDKTTGEAVYNAIVWQDTRTDKIVDELGGKDGAEKYKDKVGLPLATYFSGPKVKWILENVDGAKEKAEKGDLLFGNMDTWVLWNMTGGKDGGVHVTDVTNASRTMLMDLDSLQWDESIAKDMGIPMSMLPEIKSSSEVYGKVRERGVLAGVPVAGILGDQQAATFGQVCFEPGTAKNTYGTGNFMLLNTGEEKVMSKNGLLTTVCYKIGDNKPIYALEGSIAVTGSLVQWLRDNLNLIKAAPEVEDLAKGVEDNGDVYIVPAFSGLFAPHWRSDARGAIVGLTRFANKGHIARAALEATAFQSREVMDAMNADSGVDLTELKVDGGMVVNDTLMQFQADILGVPVIRPVINETTALGAAYAAGLAVGFWKDEDELRKQWAEDKRWEPQMDEAERKRLYGKWNKAVQRTLDWAKEDESPEDAVSEADAKQ</sequence>
<dbReference type="SUPFAM" id="SSF53067">
    <property type="entry name" value="Actin-like ATPase domain"/>
    <property type="match status" value="2"/>
</dbReference>
<evidence type="ECO:0000313" key="16">
    <source>
        <dbReference type="Proteomes" id="UP000744769"/>
    </source>
</evidence>
<accession>A0A967B3L8</accession>
<organism evidence="15 16">
    <name type="scientific">Metallococcus carri</name>
    <dbReference type="NCBI Taxonomy" id="1656884"/>
    <lineage>
        <taxon>Bacteria</taxon>
        <taxon>Bacillati</taxon>
        <taxon>Actinomycetota</taxon>
        <taxon>Actinomycetes</taxon>
        <taxon>Micrococcales</taxon>
        <taxon>Dermacoccaceae</taxon>
        <taxon>Metallococcus</taxon>
    </lineage>
</organism>
<feature type="binding site" evidence="10">
    <location>
        <position position="419"/>
    </location>
    <ligand>
        <name>ADP</name>
        <dbReference type="ChEBI" id="CHEBI:456216"/>
    </ligand>
</feature>
<dbReference type="RefSeq" id="WP_166197415.1">
    <property type="nucleotide sequence ID" value="NZ_JAAOIV010000010.1"/>
</dbReference>
<evidence type="ECO:0000256" key="1">
    <source>
        <dbReference type="ARBA" id="ARBA00005190"/>
    </source>
</evidence>
<dbReference type="PROSITE" id="PS00445">
    <property type="entry name" value="FGGY_KINASES_2"/>
    <property type="match status" value="1"/>
</dbReference>
<dbReference type="CDD" id="cd07769">
    <property type="entry name" value="ASKHA_NBD_FGGY_GK"/>
    <property type="match status" value="1"/>
</dbReference>
<feature type="binding site" evidence="10">
    <location>
        <position position="314"/>
    </location>
    <ligand>
        <name>ADP</name>
        <dbReference type="ChEBI" id="CHEBI:456216"/>
    </ligand>
</feature>
<evidence type="ECO:0000313" key="15">
    <source>
        <dbReference type="EMBL" id="NHN56750.1"/>
    </source>
</evidence>
<dbReference type="GO" id="GO:0006072">
    <property type="term" value="P:glycerol-3-phosphate metabolic process"/>
    <property type="evidence" value="ECO:0007669"/>
    <property type="project" value="InterPro"/>
</dbReference>
<comment type="activity regulation">
    <text evidence="10">Inhibited by fructose 1,6-bisphosphate (FBP).</text>
</comment>
<dbReference type="NCBIfam" id="TIGR01311">
    <property type="entry name" value="glycerol_kin"/>
    <property type="match status" value="1"/>
</dbReference>
<comment type="caution">
    <text evidence="15">The sequence shown here is derived from an EMBL/GenBank/DDBJ whole genome shotgun (WGS) entry which is preliminary data.</text>
</comment>
<keyword evidence="7 10" id="KW-0067">ATP-binding</keyword>
<feature type="binding site" evidence="10">
    <location>
        <position position="14"/>
    </location>
    <ligand>
        <name>ATP</name>
        <dbReference type="ChEBI" id="CHEBI:30616"/>
    </ligand>
</feature>
<feature type="binding site" evidence="10">
    <location>
        <position position="16"/>
    </location>
    <ligand>
        <name>ATP</name>
        <dbReference type="ChEBI" id="CHEBI:30616"/>
    </ligand>
</feature>
<dbReference type="EC" id="2.7.1.30" evidence="10"/>
<evidence type="ECO:0000256" key="8">
    <source>
        <dbReference type="ARBA" id="ARBA00052101"/>
    </source>
</evidence>
<feature type="domain" description="Carbohydrate kinase FGGY C-terminal" evidence="14">
    <location>
        <begin position="265"/>
        <end position="454"/>
    </location>
</feature>
<dbReference type="HAMAP" id="MF_00186">
    <property type="entry name" value="Glycerol_kin"/>
    <property type="match status" value="1"/>
</dbReference>
<feature type="domain" description="Carbohydrate kinase FGGY N-terminal" evidence="13">
    <location>
        <begin position="6"/>
        <end position="255"/>
    </location>
</feature>
<evidence type="ECO:0000259" key="14">
    <source>
        <dbReference type="Pfam" id="PF02782"/>
    </source>
</evidence>
<feature type="binding site" evidence="10">
    <location>
        <position position="85"/>
    </location>
    <ligand>
        <name>glycerol</name>
        <dbReference type="ChEBI" id="CHEBI:17754"/>
    </ligand>
</feature>
<feature type="binding site" evidence="10">
    <location>
        <position position="314"/>
    </location>
    <ligand>
        <name>ATP</name>
        <dbReference type="ChEBI" id="CHEBI:30616"/>
    </ligand>
</feature>
<dbReference type="EMBL" id="JAAOIV010000010">
    <property type="protein sequence ID" value="NHN56750.1"/>
    <property type="molecule type" value="Genomic_DNA"/>
</dbReference>
<feature type="binding site" evidence="10">
    <location>
        <position position="14"/>
    </location>
    <ligand>
        <name>ADP</name>
        <dbReference type="ChEBI" id="CHEBI:456216"/>
    </ligand>
</feature>
<feature type="binding site" evidence="10">
    <location>
        <position position="270"/>
    </location>
    <ligand>
        <name>ATP</name>
        <dbReference type="ChEBI" id="CHEBI:30616"/>
    </ligand>
</feature>
<evidence type="ECO:0000259" key="13">
    <source>
        <dbReference type="Pfam" id="PF00370"/>
    </source>
</evidence>
<feature type="region of interest" description="Disordered" evidence="12">
    <location>
        <begin position="499"/>
        <end position="518"/>
    </location>
</feature>
<dbReference type="PIRSF" id="PIRSF000538">
    <property type="entry name" value="GlpK"/>
    <property type="match status" value="1"/>
</dbReference>
<evidence type="ECO:0000256" key="4">
    <source>
        <dbReference type="ARBA" id="ARBA00022741"/>
    </source>
</evidence>
<keyword evidence="4 10" id="KW-0547">Nucleotide-binding</keyword>
<dbReference type="Pfam" id="PF02782">
    <property type="entry name" value="FGGY_C"/>
    <property type="match status" value="1"/>
</dbReference>
<evidence type="ECO:0000256" key="5">
    <source>
        <dbReference type="ARBA" id="ARBA00022777"/>
    </source>
</evidence>
<feature type="binding site" evidence="10">
    <location>
        <position position="85"/>
    </location>
    <ligand>
        <name>sn-glycerol 3-phosphate</name>
        <dbReference type="ChEBI" id="CHEBI:57597"/>
    </ligand>
</feature>
<dbReference type="InterPro" id="IPR043129">
    <property type="entry name" value="ATPase_NBD"/>
</dbReference>
<keyword evidence="16" id="KW-1185">Reference proteome</keyword>
<dbReference type="NCBIfam" id="NF000756">
    <property type="entry name" value="PRK00047.1"/>
    <property type="match status" value="1"/>
</dbReference>
<feature type="binding site" evidence="10">
    <location>
        <position position="248"/>
    </location>
    <ligand>
        <name>sn-glycerol 3-phosphate</name>
        <dbReference type="ChEBI" id="CHEBI:57597"/>
    </ligand>
</feature>
<dbReference type="PANTHER" id="PTHR10196">
    <property type="entry name" value="SUGAR KINASE"/>
    <property type="match status" value="1"/>
</dbReference>